<feature type="transmembrane region" description="Helical" evidence="6">
    <location>
        <begin position="488"/>
        <end position="506"/>
    </location>
</feature>
<evidence type="ECO:0000256" key="3">
    <source>
        <dbReference type="ARBA" id="ARBA00022692"/>
    </source>
</evidence>
<reference evidence="8" key="1">
    <citation type="submission" date="2016-10" db="EMBL/GenBank/DDBJ databases">
        <authorList>
            <person name="Varghese N."/>
            <person name="Submissions S."/>
        </authorList>
    </citation>
    <scope>NUCLEOTIDE SEQUENCE [LARGE SCALE GENOMIC DNA]</scope>
    <source>
        <strain evidence="8">MPL-11</strain>
    </source>
</reference>
<gene>
    <name evidence="7" type="ORF">SAMN04487752_2012</name>
</gene>
<feature type="transmembrane region" description="Helical" evidence="6">
    <location>
        <begin position="417"/>
        <end position="438"/>
    </location>
</feature>
<dbReference type="InterPro" id="IPR050833">
    <property type="entry name" value="Poly_Biosynth_Transport"/>
</dbReference>
<feature type="transmembrane region" description="Helical" evidence="6">
    <location>
        <begin position="157"/>
        <end position="175"/>
    </location>
</feature>
<feature type="transmembrane region" description="Helical" evidence="6">
    <location>
        <begin position="450"/>
        <end position="468"/>
    </location>
</feature>
<dbReference type="RefSeq" id="WP_089977649.1">
    <property type="nucleotide sequence ID" value="NZ_CP084916.1"/>
</dbReference>
<keyword evidence="5 6" id="KW-0472">Membrane</keyword>
<keyword evidence="8" id="KW-1185">Reference proteome</keyword>
<feature type="transmembrane region" description="Helical" evidence="6">
    <location>
        <begin position="237"/>
        <end position="257"/>
    </location>
</feature>
<organism evidence="7 8">
    <name type="scientific">Carnobacterium viridans</name>
    <dbReference type="NCBI Taxonomy" id="174587"/>
    <lineage>
        <taxon>Bacteria</taxon>
        <taxon>Bacillati</taxon>
        <taxon>Bacillota</taxon>
        <taxon>Bacilli</taxon>
        <taxon>Lactobacillales</taxon>
        <taxon>Carnobacteriaceae</taxon>
        <taxon>Carnobacterium</taxon>
    </lineage>
</organism>
<evidence type="ECO:0000256" key="6">
    <source>
        <dbReference type="SAM" id="Phobius"/>
    </source>
</evidence>
<dbReference type="AlphaFoldDB" id="A0A1H1ACB8"/>
<evidence type="ECO:0000313" key="8">
    <source>
        <dbReference type="Proteomes" id="UP000199481"/>
    </source>
</evidence>
<dbReference type="PANTHER" id="PTHR30250:SF29">
    <property type="entry name" value="POLYSACCHARIDE BIOSYNTHESIS PROTEIN C-TERMINAL DOMAIN-CONTAINING PROTEIN"/>
    <property type="match status" value="1"/>
</dbReference>
<keyword evidence="2" id="KW-1003">Cell membrane</keyword>
<keyword evidence="3 6" id="KW-0812">Transmembrane</keyword>
<feature type="transmembrane region" description="Helical" evidence="6">
    <location>
        <begin position="187"/>
        <end position="208"/>
    </location>
</feature>
<protein>
    <submittedName>
        <fullName evidence="7">Polysaccharide transporter, PST family</fullName>
    </submittedName>
</protein>
<feature type="transmembrane region" description="Helical" evidence="6">
    <location>
        <begin position="330"/>
        <end position="349"/>
    </location>
</feature>
<dbReference type="OrthoDB" id="9775950at2"/>
<dbReference type="PANTHER" id="PTHR30250">
    <property type="entry name" value="PST FAMILY PREDICTED COLANIC ACID TRANSPORTER"/>
    <property type="match status" value="1"/>
</dbReference>
<evidence type="ECO:0000256" key="2">
    <source>
        <dbReference type="ARBA" id="ARBA00022475"/>
    </source>
</evidence>
<evidence type="ECO:0000256" key="1">
    <source>
        <dbReference type="ARBA" id="ARBA00004651"/>
    </source>
</evidence>
<feature type="transmembrane region" description="Helical" evidence="6">
    <location>
        <begin position="289"/>
        <end position="309"/>
    </location>
</feature>
<comment type="subcellular location">
    <subcellularLocation>
        <location evidence="1">Cell membrane</location>
        <topology evidence="1">Multi-pass membrane protein</topology>
    </subcellularLocation>
</comment>
<dbReference type="GO" id="GO:0005886">
    <property type="term" value="C:plasma membrane"/>
    <property type="evidence" value="ECO:0007669"/>
    <property type="project" value="UniProtKB-SubCell"/>
</dbReference>
<dbReference type="Proteomes" id="UP000199481">
    <property type="component" value="Unassembled WGS sequence"/>
</dbReference>
<dbReference type="InterPro" id="IPR024923">
    <property type="entry name" value="PG_synth_SpoVB"/>
</dbReference>
<name>A0A1H1ACB8_9LACT</name>
<dbReference type="CDD" id="cd13124">
    <property type="entry name" value="MATE_SpoVB_like"/>
    <property type="match status" value="1"/>
</dbReference>
<dbReference type="PIRSF" id="PIRSF038958">
    <property type="entry name" value="PG_synth_SpoVB"/>
    <property type="match status" value="1"/>
</dbReference>
<dbReference type="Pfam" id="PF01943">
    <property type="entry name" value="Polysacc_synt"/>
    <property type="match status" value="1"/>
</dbReference>
<sequence length="528" mass="58446">MGNQQMKKMMNGAIILSVAAFIAKILSAVYRVPFQNMVGNSGFYVYQQIYPIYGIAMTIALSGFPIFLSKLVAETSTVEERKSLLKKSFILLSTLSGLFFLGIYFSAELMANWMGDANLEPIIQTVSWLFLLIPFLAVSRGYFQGTFRMLPTAISQVGEQFVRVAVILIAAYVYTRSQWDEYQMGTIAMSSSWIAGLVACIILGAALFKQRSYLSERSTEVGSIPETVHYASVAKRFATEGVTMCLLSALLILMQLIDSFTLYNGLVENGLSSFEAKNLKGIYDRGQPLVQLGMVVATAFSASWIPLLSQSFAQQNRKTFIRTGKSLMRITATFAMAATTGIIVLMPYLNLVLFGDTDGSLVLSVYSISIFLTSLIGAYNAIFQSQNKHQVALIGLLIGLGIKIGLNEWLVEQFGTLGSSGATIIGLLVILMIMWWDLPKEIKESLTEKSFGWKLLFSCGVMAIIVWFEMKWFGNSALIEENRLAAFGYTVLGGVTGIGVFLWLMIKLSVLTIREWLSLPFGKKMLRK</sequence>
<dbReference type="EMBL" id="FNJW01000008">
    <property type="protein sequence ID" value="SDQ37365.1"/>
    <property type="molecule type" value="Genomic_DNA"/>
</dbReference>
<feature type="transmembrane region" description="Helical" evidence="6">
    <location>
        <begin position="89"/>
        <end position="107"/>
    </location>
</feature>
<accession>A0A1H1ACB8</accession>
<keyword evidence="4 6" id="KW-1133">Transmembrane helix</keyword>
<feature type="transmembrane region" description="Helical" evidence="6">
    <location>
        <begin position="361"/>
        <end position="379"/>
    </location>
</feature>
<dbReference type="InterPro" id="IPR002797">
    <property type="entry name" value="Polysacc_synth"/>
</dbReference>
<proteinExistence type="predicted"/>
<feature type="transmembrane region" description="Helical" evidence="6">
    <location>
        <begin position="51"/>
        <end position="68"/>
    </location>
</feature>
<feature type="transmembrane region" description="Helical" evidence="6">
    <location>
        <begin position="127"/>
        <end position="145"/>
    </location>
</feature>
<evidence type="ECO:0000256" key="4">
    <source>
        <dbReference type="ARBA" id="ARBA00022989"/>
    </source>
</evidence>
<evidence type="ECO:0000256" key="5">
    <source>
        <dbReference type="ARBA" id="ARBA00023136"/>
    </source>
</evidence>
<evidence type="ECO:0000313" key="7">
    <source>
        <dbReference type="EMBL" id="SDQ37365.1"/>
    </source>
</evidence>
<feature type="transmembrane region" description="Helical" evidence="6">
    <location>
        <begin position="391"/>
        <end position="411"/>
    </location>
</feature>